<evidence type="ECO:0000259" key="2">
    <source>
        <dbReference type="Pfam" id="PF19413"/>
    </source>
</evidence>
<protein>
    <submittedName>
        <fullName evidence="3">YaiO family outer membrane beta-barrel protein</fullName>
    </submittedName>
</protein>
<feature type="signal peptide" evidence="1">
    <location>
        <begin position="1"/>
        <end position="24"/>
    </location>
</feature>
<keyword evidence="1" id="KW-0732">Signal</keyword>
<evidence type="ECO:0000313" key="4">
    <source>
        <dbReference type="Proteomes" id="UP001589797"/>
    </source>
</evidence>
<gene>
    <name evidence="3" type="ORF">ACFFIP_03640</name>
</gene>
<proteinExistence type="predicted"/>
<accession>A0ABV6FPG7</accession>
<dbReference type="Proteomes" id="UP001589797">
    <property type="component" value="Unassembled WGS sequence"/>
</dbReference>
<dbReference type="NCBIfam" id="TIGR04390">
    <property type="entry name" value="OMP_YaiO_dom"/>
    <property type="match status" value="1"/>
</dbReference>
<dbReference type="InterPro" id="IPR030887">
    <property type="entry name" value="Beta-barrel_YaiO"/>
</dbReference>
<keyword evidence="4" id="KW-1185">Reference proteome</keyword>
<comment type="caution">
    <text evidence="3">The sequence shown here is derived from an EMBL/GenBank/DDBJ whole genome shotgun (WGS) entry which is preliminary data.</text>
</comment>
<reference evidence="3 4" key="1">
    <citation type="submission" date="2024-09" db="EMBL/GenBank/DDBJ databases">
        <authorList>
            <person name="Sun Q."/>
            <person name="Mori K."/>
        </authorList>
    </citation>
    <scope>NUCLEOTIDE SEQUENCE [LARGE SCALE GENOMIC DNA]</scope>
    <source>
        <strain evidence="3 4">CCM 7650</strain>
    </source>
</reference>
<name>A0ABV6FPG7_9BACT</name>
<feature type="domain" description="YaiO beta-barrel" evidence="2">
    <location>
        <begin position="182"/>
        <end position="362"/>
    </location>
</feature>
<dbReference type="RefSeq" id="WP_382386203.1">
    <property type="nucleotide sequence ID" value="NZ_JBHLWI010000007.1"/>
</dbReference>
<evidence type="ECO:0000313" key="3">
    <source>
        <dbReference type="EMBL" id="MFC0261760.1"/>
    </source>
</evidence>
<evidence type="ECO:0000256" key="1">
    <source>
        <dbReference type="SAM" id="SignalP"/>
    </source>
</evidence>
<dbReference type="SUPFAM" id="SSF48452">
    <property type="entry name" value="TPR-like"/>
    <property type="match status" value="1"/>
</dbReference>
<feature type="chain" id="PRO_5045730033" evidence="1">
    <location>
        <begin position="25"/>
        <end position="424"/>
    </location>
</feature>
<dbReference type="EMBL" id="JBHLWI010000007">
    <property type="protein sequence ID" value="MFC0261760.1"/>
    <property type="molecule type" value="Genomic_DNA"/>
</dbReference>
<sequence>MRRVKLFTSVILLGLSVFSFESNAQKIDTDSLLIETIKVTNQEKNYSKAISMARLGIQEAPDYLDFHLLLGRLYKLTGKVDSARYFLHYVIENNQAYEDAYDYLLGLEYDQGNFKEGMQIADKAIGIYPEKVSLYRYKHGFLQLQGGEREEFDFLKNVISKFPEQSGFRQRLNLLELRLDNDRIGVNYSLTNFDRDGVGPWHLTGLQYVRERRWGALVGRVNYANRLSSGSTIDSGIQYEFESYFFTGKKSYSYLGLAFSPSLVFPEQRYGYSFHQNLKGGWEWEFGGRFTSVTPPEGRRNFRSLILGGGKYIGSWWINLRTFLQNEKTQYYPAFTLTTRYYFDTRFDYLTFIGGYGTSPDERQTLGQFENRVALDSWRIGSGYYRLLAKKFVSGIQVMYNKQEFFPGRNQNEFELMLMLHYKF</sequence>
<organism evidence="3 4">
    <name type="scientific">Fontibacter flavus</name>
    <dbReference type="NCBI Taxonomy" id="654838"/>
    <lineage>
        <taxon>Bacteria</taxon>
        <taxon>Pseudomonadati</taxon>
        <taxon>Bacteroidota</taxon>
        <taxon>Cytophagia</taxon>
        <taxon>Cytophagales</taxon>
        <taxon>Cyclobacteriaceae</taxon>
        <taxon>Fontibacter</taxon>
    </lineage>
</organism>
<dbReference type="Gene3D" id="1.25.40.10">
    <property type="entry name" value="Tetratricopeptide repeat domain"/>
    <property type="match status" value="1"/>
</dbReference>
<dbReference type="InterPro" id="IPR011990">
    <property type="entry name" value="TPR-like_helical_dom_sf"/>
</dbReference>
<dbReference type="Pfam" id="PF19413">
    <property type="entry name" value="YaiO"/>
    <property type="match status" value="1"/>
</dbReference>